<sequence>MAMRAWMTAAVLGVATMAGVHAPAAQARTYIDVDVVRVAPPPPRYERIRPRPGYAWAPGHWRWNGRAYVWVGGHYLRARPGYVYVGPRWNHHGPGWRLRDGYWVRR</sequence>
<organism evidence="2">
    <name type="scientific">Lysobacter firmicutimachus</name>
    <dbReference type="NCBI Taxonomy" id="1792846"/>
    <lineage>
        <taxon>Bacteria</taxon>
        <taxon>Pseudomonadati</taxon>
        <taxon>Pseudomonadota</taxon>
        <taxon>Gammaproteobacteria</taxon>
        <taxon>Lysobacterales</taxon>
        <taxon>Lysobacteraceae</taxon>
        <taxon>Lysobacter</taxon>
    </lineage>
</organism>
<feature type="signal peptide" evidence="1">
    <location>
        <begin position="1"/>
        <end position="27"/>
    </location>
</feature>
<reference evidence="2" key="1">
    <citation type="submission" date="2024-06" db="EMBL/GenBank/DDBJ databases">
        <authorList>
            <person name="Li S."/>
        </authorList>
    </citation>
    <scope>NUCLEOTIDE SEQUENCE</scope>
    <source>
        <strain evidence="2">SR10</strain>
    </source>
</reference>
<feature type="chain" id="PRO_5043840569" description="YXWGXW repeat-containing protein" evidence="1">
    <location>
        <begin position="28"/>
        <end position="106"/>
    </location>
</feature>
<keyword evidence="1" id="KW-0732">Signal</keyword>
<evidence type="ECO:0000256" key="1">
    <source>
        <dbReference type="SAM" id="SignalP"/>
    </source>
</evidence>
<dbReference type="EMBL" id="CP159925">
    <property type="protein sequence ID" value="XCO73781.1"/>
    <property type="molecule type" value="Genomic_DNA"/>
</dbReference>
<name>A0AAU8MP01_9GAMM</name>
<dbReference type="RefSeq" id="WP_363796670.1">
    <property type="nucleotide sequence ID" value="NZ_CP159925.1"/>
</dbReference>
<dbReference type="Pfam" id="PF12779">
    <property type="entry name" value="WXXGXW"/>
    <property type="match status" value="1"/>
</dbReference>
<dbReference type="InterPro" id="IPR024447">
    <property type="entry name" value="YXWGXW_rpt"/>
</dbReference>
<protein>
    <recommendedName>
        <fullName evidence="3">YXWGXW repeat-containing protein</fullName>
    </recommendedName>
</protein>
<gene>
    <name evidence="2" type="ORF">ABU614_15475</name>
</gene>
<evidence type="ECO:0008006" key="3">
    <source>
        <dbReference type="Google" id="ProtNLM"/>
    </source>
</evidence>
<dbReference type="AlphaFoldDB" id="A0AAU8MP01"/>
<proteinExistence type="predicted"/>
<accession>A0AAU8MP01</accession>
<evidence type="ECO:0000313" key="2">
    <source>
        <dbReference type="EMBL" id="XCO73781.1"/>
    </source>
</evidence>